<evidence type="ECO:0000256" key="5">
    <source>
        <dbReference type="ARBA" id="ARBA00023242"/>
    </source>
</evidence>
<dbReference type="InterPro" id="IPR036879">
    <property type="entry name" value="TF_MADSbox_sf"/>
</dbReference>
<evidence type="ECO:0000256" key="2">
    <source>
        <dbReference type="ARBA" id="ARBA00023015"/>
    </source>
</evidence>
<sequence>MVQGRMELKQIKNPTRSQVTFSKRCNGLLKKAFELFVLFDAEVALIVFTHGRLYEFASAPRYTKKPSSSSSSYHPVSAFPLPRFSLAEKPEIDQSCS</sequence>
<keyword evidence="8" id="KW-1185">Reference proteome</keyword>
<keyword evidence="2" id="KW-0805">Transcription regulation</keyword>
<dbReference type="SMART" id="SM00432">
    <property type="entry name" value="MADS"/>
    <property type="match status" value="1"/>
</dbReference>
<evidence type="ECO:0000256" key="1">
    <source>
        <dbReference type="ARBA" id="ARBA00004123"/>
    </source>
</evidence>
<dbReference type="Gramene" id="LPERR07G13520.1">
    <property type="protein sequence ID" value="LPERR07G13520.1"/>
    <property type="gene ID" value="LPERR07G13520"/>
</dbReference>
<dbReference type="Proteomes" id="UP000032180">
    <property type="component" value="Chromosome 7"/>
</dbReference>
<dbReference type="SUPFAM" id="SSF55455">
    <property type="entry name" value="SRF-like"/>
    <property type="match status" value="1"/>
</dbReference>
<dbReference type="GO" id="GO:0005634">
    <property type="term" value="C:nucleus"/>
    <property type="evidence" value="ECO:0007669"/>
    <property type="project" value="UniProtKB-SubCell"/>
</dbReference>
<evidence type="ECO:0000313" key="7">
    <source>
        <dbReference type="EnsemblPlants" id="LPERR07G13520.1"/>
    </source>
</evidence>
<dbReference type="Pfam" id="PF00319">
    <property type="entry name" value="SRF-TF"/>
    <property type="match status" value="1"/>
</dbReference>
<dbReference type="eggNOG" id="KOG0014">
    <property type="taxonomic scope" value="Eukaryota"/>
</dbReference>
<keyword evidence="4" id="KW-0804">Transcription</keyword>
<reference evidence="7" key="3">
    <citation type="submission" date="2015-04" db="UniProtKB">
        <authorList>
            <consortium name="EnsemblPlants"/>
        </authorList>
    </citation>
    <scope>IDENTIFICATION</scope>
</reference>
<dbReference type="PRINTS" id="PR00404">
    <property type="entry name" value="MADSDOMAIN"/>
</dbReference>
<evidence type="ECO:0000313" key="8">
    <source>
        <dbReference type="Proteomes" id="UP000032180"/>
    </source>
</evidence>
<reference evidence="8" key="2">
    <citation type="submission" date="2013-12" db="EMBL/GenBank/DDBJ databases">
        <authorList>
            <person name="Yu Y."/>
            <person name="Lee S."/>
            <person name="de Baynast K."/>
            <person name="Wissotski M."/>
            <person name="Liu L."/>
            <person name="Talag J."/>
            <person name="Goicoechea J."/>
            <person name="Angelova A."/>
            <person name="Jetty R."/>
            <person name="Kudrna D."/>
            <person name="Golser W."/>
            <person name="Rivera L."/>
            <person name="Zhang J."/>
            <person name="Wing R."/>
        </authorList>
    </citation>
    <scope>NUCLEOTIDE SEQUENCE</scope>
</reference>
<dbReference type="GO" id="GO:0003677">
    <property type="term" value="F:DNA binding"/>
    <property type="evidence" value="ECO:0007669"/>
    <property type="project" value="UniProtKB-KW"/>
</dbReference>
<evidence type="ECO:0000259" key="6">
    <source>
        <dbReference type="PROSITE" id="PS50066"/>
    </source>
</evidence>
<dbReference type="STRING" id="77586.A0A0D9WZE9"/>
<organism evidence="7 8">
    <name type="scientific">Leersia perrieri</name>
    <dbReference type="NCBI Taxonomy" id="77586"/>
    <lineage>
        <taxon>Eukaryota</taxon>
        <taxon>Viridiplantae</taxon>
        <taxon>Streptophyta</taxon>
        <taxon>Embryophyta</taxon>
        <taxon>Tracheophyta</taxon>
        <taxon>Spermatophyta</taxon>
        <taxon>Magnoliopsida</taxon>
        <taxon>Liliopsida</taxon>
        <taxon>Poales</taxon>
        <taxon>Poaceae</taxon>
        <taxon>BOP clade</taxon>
        <taxon>Oryzoideae</taxon>
        <taxon>Oryzeae</taxon>
        <taxon>Oryzinae</taxon>
        <taxon>Leersia</taxon>
    </lineage>
</organism>
<dbReference type="PANTHER" id="PTHR48019">
    <property type="entry name" value="SERUM RESPONSE FACTOR HOMOLOG"/>
    <property type="match status" value="1"/>
</dbReference>
<accession>A0A0D9WZE9</accession>
<dbReference type="InterPro" id="IPR050142">
    <property type="entry name" value="MADS-box/MEF2_TF"/>
</dbReference>
<dbReference type="EnsemblPlants" id="LPERR07G13520.1">
    <property type="protein sequence ID" value="LPERR07G13520.1"/>
    <property type="gene ID" value="LPERR07G13520"/>
</dbReference>
<dbReference type="PROSITE" id="PS50066">
    <property type="entry name" value="MADS_BOX_2"/>
    <property type="match status" value="1"/>
</dbReference>
<evidence type="ECO:0000256" key="4">
    <source>
        <dbReference type="ARBA" id="ARBA00023163"/>
    </source>
</evidence>
<evidence type="ECO:0000256" key="3">
    <source>
        <dbReference type="ARBA" id="ARBA00023125"/>
    </source>
</evidence>
<dbReference type="HOGENOM" id="CLU_053053_13_2_1"/>
<dbReference type="Gene3D" id="3.40.1810.10">
    <property type="entry name" value="Transcription factor, MADS-box"/>
    <property type="match status" value="1"/>
</dbReference>
<dbReference type="GO" id="GO:0046983">
    <property type="term" value="F:protein dimerization activity"/>
    <property type="evidence" value="ECO:0007669"/>
    <property type="project" value="InterPro"/>
</dbReference>
<dbReference type="AlphaFoldDB" id="A0A0D9WZE9"/>
<feature type="domain" description="MADS-box" evidence="6">
    <location>
        <begin position="1"/>
        <end position="60"/>
    </location>
</feature>
<dbReference type="InterPro" id="IPR002100">
    <property type="entry name" value="TF_MADSbox"/>
</dbReference>
<proteinExistence type="predicted"/>
<reference evidence="7 8" key="1">
    <citation type="submission" date="2012-08" db="EMBL/GenBank/DDBJ databases">
        <title>Oryza genome evolution.</title>
        <authorList>
            <person name="Wing R.A."/>
        </authorList>
    </citation>
    <scope>NUCLEOTIDE SEQUENCE</scope>
</reference>
<keyword evidence="5" id="KW-0539">Nucleus</keyword>
<protein>
    <recommendedName>
        <fullName evidence="6">MADS-box domain-containing protein</fullName>
    </recommendedName>
</protein>
<comment type="subcellular location">
    <subcellularLocation>
        <location evidence="1">Nucleus</location>
    </subcellularLocation>
</comment>
<name>A0A0D9WZE9_9ORYZ</name>
<keyword evidence="3" id="KW-0238">DNA-binding</keyword>